<keyword evidence="4 7" id="KW-0808">Transferase</keyword>
<dbReference type="PANTHER" id="PTHR43646">
    <property type="entry name" value="GLYCOSYLTRANSFERASE"/>
    <property type="match status" value="1"/>
</dbReference>
<organism evidence="7">
    <name type="scientific">uncultured Caudovirales phage</name>
    <dbReference type="NCBI Taxonomy" id="2100421"/>
    <lineage>
        <taxon>Viruses</taxon>
        <taxon>Duplodnaviria</taxon>
        <taxon>Heunggongvirae</taxon>
        <taxon>Uroviricota</taxon>
        <taxon>Caudoviricetes</taxon>
        <taxon>Peduoviridae</taxon>
        <taxon>Maltschvirus</taxon>
        <taxon>Maltschvirus maltsch</taxon>
    </lineage>
</organism>
<dbReference type="Gene3D" id="3.90.550.10">
    <property type="entry name" value="Spore Coat Polysaccharide Biosynthesis Protein SpsA, Chain A"/>
    <property type="match status" value="1"/>
</dbReference>
<name>A0A6J5SZL1_9CAUD</name>
<proteinExistence type="predicted"/>
<dbReference type="GO" id="GO:0005886">
    <property type="term" value="C:plasma membrane"/>
    <property type="evidence" value="ECO:0007669"/>
    <property type="project" value="UniProtKB-SubCell"/>
</dbReference>
<dbReference type="Pfam" id="PF00535">
    <property type="entry name" value="Glycos_transf_2"/>
    <property type="match status" value="1"/>
</dbReference>
<dbReference type="InterPro" id="IPR001173">
    <property type="entry name" value="Glyco_trans_2-like"/>
</dbReference>
<feature type="domain" description="Glycosyltransferase 2-like" evidence="6">
    <location>
        <begin position="12"/>
        <end position="167"/>
    </location>
</feature>
<dbReference type="GO" id="GO:0016757">
    <property type="term" value="F:glycosyltransferase activity"/>
    <property type="evidence" value="ECO:0007669"/>
    <property type="project" value="UniProtKB-KW"/>
</dbReference>
<keyword evidence="3" id="KW-0328">Glycosyltransferase</keyword>
<sequence length="240" mass="27830">MQEAMIFSDKITIVIPCKNEENYIPYLLMHLRNQMIGSTRIIIADCSTDNTREVIQTMKGKLNVEIIDGGPVSVAKNNGARLATTPYILFIDADVRFFKDTVIRDAVDQIESGNLDLIGLNVKCYDQDKRAQAGFVVFNTINHALKYFSPFAVGAFMLTRRDRFEEYGGFPEQCTTSEDYFLSKKYSPKKFKIIRHHLGQDSRRFKKMGYLGMAKYLVKNFINRNNQAYWDQSDHNRYWN</sequence>
<keyword evidence="5" id="KW-0472">Membrane</keyword>
<evidence type="ECO:0000256" key="5">
    <source>
        <dbReference type="ARBA" id="ARBA00023136"/>
    </source>
</evidence>
<evidence type="ECO:0000259" key="6">
    <source>
        <dbReference type="Pfam" id="PF00535"/>
    </source>
</evidence>
<dbReference type="EMBL" id="LR797503">
    <property type="protein sequence ID" value="CAB4220918.1"/>
    <property type="molecule type" value="Genomic_DNA"/>
</dbReference>
<accession>A0A6J5SZL1</accession>
<evidence type="ECO:0000256" key="1">
    <source>
        <dbReference type="ARBA" id="ARBA00004236"/>
    </source>
</evidence>
<evidence type="ECO:0000256" key="2">
    <source>
        <dbReference type="ARBA" id="ARBA00022475"/>
    </source>
</evidence>
<keyword evidence="2" id="KW-1003">Cell membrane</keyword>
<reference evidence="7" key="1">
    <citation type="submission" date="2020-05" db="EMBL/GenBank/DDBJ databases">
        <authorList>
            <person name="Chiriac C."/>
            <person name="Salcher M."/>
            <person name="Ghai R."/>
            <person name="Kavagutti S V."/>
        </authorList>
    </citation>
    <scope>NUCLEOTIDE SEQUENCE</scope>
</reference>
<dbReference type="SUPFAM" id="SSF53448">
    <property type="entry name" value="Nucleotide-diphospho-sugar transferases"/>
    <property type="match status" value="1"/>
</dbReference>
<evidence type="ECO:0000256" key="4">
    <source>
        <dbReference type="ARBA" id="ARBA00022679"/>
    </source>
</evidence>
<protein>
    <submittedName>
        <fullName evidence="7">WcaA Glycosyltransferases involved in cell wall biogenesis</fullName>
    </submittedName>
</protein>
<comment type="subcellular location">
    <subcellularLocation>
        <location evidence="1">Cell membrane</location>
    </subcellularLocation>
</comment>
<gene>
    <name evidence="7" type="ORF">UFOVP1636_74</name>
</gene>
<dbReference type="InterPro" id="IPR029044">
    <property type="entry name" value="Nucleotide-diphossugar_trans"/>
</dbReference>
<dbReference type="PANTHER" id="PTHR43646:SF2">
    <property type="entry name" value="GLYCOSYLTRANSFERASE 2-LIKE DOMAIN-CONTAINING PROTEIN"/>
    <property type="match status" value="1"/>
</dbReference>
<evidence type="ECO:0000256" key="3">
    <source>
        <dbReference type="ARBA" id="ARBA00022676"/>
    </source>
</evidence>
<evidence type="ECO:0000313" key="7">
    <source>
        <dbReference type="EMBL" id="CAB4220918.1"/>
    </source>
</evidence>